<gene>
    <name evidence="1" type="ORF">P5673_000173</name>
</gene>
<proteinExistence type="predicted"/>
<evidence type="ECO:0000313" key="2">
    <source>
        <dbReference type="Proteomes" id="UP001249851"/>
    </source>
</evidence>
<comment type="caution">
    <text evidence="1">The sequence shown here is derived from an EMBL/GenBank/DDBJ whole genome shotgun (WGS) entry which is preliminary data.</text>
</comment>
<protein>
    <submittedName>
        <fullName evidence="1">Uncharacterized protein</fullName>
    </submittedName>
</protein>
<evidence type="ECO:0000313" key="1">
    <source>
        <dbReference type="EMBL" id="KAK2574052.1"/>
    </source>
</evidence>
<name>A0AAD9VHG3_ACRCE</name>
<organism evidence="1 2">
    <name type="scientific">Acropora cervicornis</name>
    <name type="common">Staghorn coral</name>
    <dbReference type="NCBI Taxonomy" id="6130"/>
    <lineage>
        <taxon>Eukaryota</taxon>
        <taxon>Metazoa</taxon>
        <taxon>Cnidaria</taxon>
        <taxon>Anthozoa</taxon>
        <taxon>Hexacorallia</taxon>
        <taxon>Scleractinia</taxon>
        <taxon>Astrocoeniina</taxon>
        <taxon>Acroporidae</taxon>
        <taxon>Acropora</taxon>
    </lineage>
</organism>
<reference evidence="1" key="1">
    <citation type="journal article" date="2023" name="G3 (Bethesda)">
        <title>Whole genome assembly and annotation of the endangered Caribbean coral Acropora cervicornis.</title>
        <authorList>
            <person name="Selwyn J.D."/>
            <person name="Vollmer S.V."/>
        </authorList>
    </citation>
    <scope>NUCLEOTIDE SEQUENCE</scope>
    <source>
        <strain evidence="1">K2</strain>
    </source>
</reference>
<accession>A0AAD9VHG3</accession>
<dbReference type="EMBL" id="JARQWQ010000001">
    <property type="protein sequence ID" value="KAK2574052.1"/>
    <property type="molecule type" value="Genomic_DNA"/>
</dbReference>
<keyword evidence="2" id="KW-1185">Reference proteome</keyword>
<reference evidence="1" key="2">
    <citation type="journal article" date="2023" name="Science">
        <title>Genomic signatures of disease resistance in endangered staghorn corals.</title>
        <authorList>
            <person name="Vollmer S.V."/>
            <person name="Selwyn J.D."/>
            <person name="Despard B.A."/>
            <person name="Roesel C.L."/>
        </authorList>
    </citation>
    <scope>NUCLEOTIDE SEQUENCE</scope>
    <source>
        <strain evidence="1">K2</strain>
    </source>
</reference>
<dbReference type="Proteomes" id="UP001249851">
    <property type="component" value="Unassembled WGS sequence"/>
</dbReference>
<sequence>MAERWHRFIQLERLRVRTIGVLRKSTLQEVISHLKAIFARHGISETVITMVYGLQNFSAEFSKFAHARIGVLMLDE</sequence>
<dbReference type="AlphaFoldDB" id="A0AAD9VHG3"/>